<gene>
    <name evidence="4" type="ORF">GCM10011519_16190</name>
</gene>
<keyword evidence="2" id="KW-0472">Membrane</keyword>
<organism evidence="4 5">
    <name type="scientific">Marmoricola endophyticus</name>
    <dbReference type="NCBI Taxonomy" id="2040280"/>
    <lineage>
        <taxon>Bacteria</taxon>
        <taxon>Bacillati</taxon>
        <taxon>Actinomycetota</taxon>
        <taxon>Actinomycetes</taxon>
        <taxon>Propionibacteriales</taxon>
        <taxon>Nocardioidaceae</taxon>
        <taxon>Marmoricola</taxon>
    </lineage>
</organism>
<reference evidence="4" key="2">
    <citation type="submission" date="2020-09" db="EMBL/GenBank/DDBJ databases">
        <authorList>
            <person name="Sun Q."/>
            <person name="Zhou Y."/>
        </authorList>
    </citation>
    <scope>NUCLEOTIDE SEQUENCE</scope>
    <source>
        <strain evidence="4">CGMCC 1.16067</strain>
    </source>
</reference>
<feature type="transmembrane region" description="Helical" evidence="2">
    <location>
        <begin position="181"/>
        <end position="211"/>
    </location>
</feature>
<sequence>MSQEPPPPGDSVPGAGPVPAPGPAWGQGQDPTPPAWAVASSAGPAGMYGPGARPLHQPGTVPLRPLTLSDIFDAAFRTVRRNPKATIGMGALVGTAFLALPFVVTLVLGATGAFGTSSLADPYASDPFGDVASALSSVVSSLLSGLAGIVVAGLIVPVVTRAALGRRLTIGESWRLARGRLLALLGLTLLEALIAVVAVTVVALVAVGVIVGLDEPVLGVVLGLLLGLVALLGLLTVHVRWFQLAAPALVAERRGVLAAMARAGRLSRGSFWRLLGIWLLTGIVAGFVGNLLTVPLSVVGAIGAVAAPGSLGTTVLLVSGQLGSVLAGAVVGPFTGTVAVLQYLDQRFRKEGFDIELVAWAEGSDRDGSGRR</sequence>
<feature type="compositionally biased region" description="Pro residues" evidence="1">
    <location>
        <begin position="1"/>
        <end position="22"/>
    </location>
</feature>
<accession>A0A917BHN3</accession>
<name>A0A917BHN3_9ACTN</name>
<keyword evidence="2" id="KW-0812">Transmembrane</keyword>
<evidence type="ECO:0000256" key="1">
    <source>
        <dbReference type="SAM" id="MobiDB-lite"/>
    </source>
</evidence>
<dbReference type="Pfam" id="PF25231">
    <property type="entry name" value="DUF7847"/>
    <property type="match status" value="1"/>
</dbReference>
<feature type="transmembrane region" description="Helical" evidence="2">
    <location>
        <begin position="298"/>
        <end position="318"/>
    </location>
</feature>
<keyword evidence="2" id="KW-1133">Transmembrane helix</keyword>
<evidence type="ECO:0000259" key="3">
    <source>
        <dbReference type="Pfam" id="PF25231"/>
    </source>
</evidence>
<feature type="region of interest" description="Disordered" evidence="1">
    <location>
        <begin position="1"/>
        <end position="42"/>
    </location>
</feature>
<dbReference type="InterPro" id="IPR057169">
    <property type="entry name" value="DUF7847"/>
</dbReference>
<dbReference type="EMBL" id="BMKQ01000001">
    <property type="protein sequence ID" value="GGF43072.1"/>
    <property type="molecule type" value="Genomic_DNA"/>
</dbReference>
<dbReference type="RefSeq" id="WP_188779319.1">
    <property type="nucleotide sequence ID" value="NZ_BMKQ01000001.1"/>
</dbReference>
<dbReference type="AlphaFoldDB" id="A0A917BHN3"/>
<feature type="transmembrane region" description="Helical" evidence="2">
    <location>
        <begin position="134"/>
        <end position="160"/>
    </location>
</feature>
<feature type="transmembrane region" description="Helical" evidence="2">
    <location>
        <begin position="87"/>
        <end position="114"/>
    </location>
</feature>
<dbReference type="Proteomes" id="UP000649179">
    <property type="component" value="Unassembled WGS sequence"/>
</dbReference>
<feature type="domain" description="DUF7847" evidence="3">
    <location>
        <begin position="69"/>
        <end position="343"/>
    </location>
</feature>
<feature type="transmembrane region" description="Helical" evidence="2">
    <location>
        <begin position="325"/>
        <end position="344"/>
    </location>
</feature>
<protein>
    <recommendedName>
        <fullName evidence="3">DUF7847 domain-containing protein</fullName>
    </recommendedName>
</protein>
<evidence type="ECO:0000256" key="2">
    <source>
        <dbReference type="SAM" id="Phobius"/>
    </source>
</evidence>
<evidence type="ECO:0000313" key="4">
    <source>
        <dbReference type="EMBL" id="GGF43072.1"/>
    </source>
</evidence>
<feature type="transmembrane region" description="Helical" evidence="2">
    <location>
        <begin position="217"/>
        <end position="237"/>
    </location>
</feature>
<feature type="transmembrane region" description="Helical" evidence="2">
    <location>
        <begin position="271"/>
        <end position="292"/>
    </location>
</feature>
<reference evidence="4" key="1">
    <citation type="journal article" date="2014" name="Int. J. Syst. Evol. Microbiol.">
        <title>Complete genome sequence of Corynebacterium casei LMG S-19264T (=DSM 44701T), isolated from a smear-ripened cheese.</title>
        <authorList>
            <consortium name="US DOE Joint Genome Institute (JGI-PGF)"/>
            <person name="Walter F."/>
            <person name="Albersmeier A."/>
            <person name="Kalinowski J."/>
            <person name="Ruckert C."/>
        </authorList>
    </citation>
    <scope>NUCLEOTIDE SEQUENCE</scope>
    <source>
        <strain evidence="4">CGMCC 1.16067</strain>
    </source>
</reference>
<keyword evidence="5" id="KW-1185">Reference proteome</keyword>
<proteinExistence type="predicted"/>
<comment type="caution">
    <text evidence="4">The sequence shown here is derived from an EMBL/GenBank/DDBJ whole genome shotgun (WGS) entry which is preliminary data.</text>
</comment>
<evidence type="ECO:0000313" key="5">
    <source>
        <dbReference type="Proteomes" id="UP000649179"/>
    </source>
</evidence>